<dbReference type="PANTHER" id="PTHR43540">
    <property type="entry name" value="PEROXYUREIDOACRYLATE/UREIDOACRYLATE AMIDOHYDROLASE-RELATED"/>
    <property type="match status" value="1"/>
</dbReference>
<proteinExistence type="predicted"/>
<reference evidence="3 4" key="1">
    <citation type="submission" date="2017-10" db="EMBL/GenBank/DDBJ databases">
        <title>Sedimentibacterium mangrovi gen. nov., sp. nov., a novel member of family Phyllobacteriacea isolated from mangrove sediment.</title>
        <authorList>
            <person name="Liao H."/>
            <person name="Tian Y."/>
        </authorList>
    </citation>
    <scope>NUCLEOTIDE SEQUENCE [LARGE SCALE GENOMIC DNA]</scope>
    <source>
        <strain evidence="3 4">X9-2-2</strain>
    </source>
</reference>
<dbReference type="AlphaFoldDB" id="A0A2G1QJF7"/>
<dbReference type="GO" id="GO:0016787">
    <property type="term" value="F:hydrolase activity"/>
    <property type="evidence" value="ECO:0007669"/>
    <property type="project" value="UniProtKB-KW"/>
</dbReference>
<dbReference type="Gene3D" id="3.40.50.850">
    <property type="entry name" value="Isochorismatase-like"/>
    <property type="match status" value="1"/>
</dbReference>
<dbReference type="Proteomes" id="UP000221168">
    <property type="component" value="Unassembled WGS sequence"/>
</dbReference>
<evidence type="ECO:0000313" key="3">
    <source>
        <dbReference type="EMBL" id="PHP65348.1"/>
    </source>
</evidence>
<accession>A0A2G1QJF7</accession>
<dbReference type="EMBL" id="PDVP01000016">
    <property type="protein sequence ID" value="PHP65348.1"/>
    <property type="molecule type" value="Genomic_DNA"/>
</dbReference>
<evidence type="ECO:0000256" key="1">
    <source>
        <dbReference type="ARBA" id="ARBA00022801"/>
    </source>
</evidence>
<dbReference type="RefSeq" id="WP_099308089.1">
    <property type="nucleotide sequence ID" value="NZ_PDVP01000016.1"/>
</dbReference>
<dbReference type="CDD" id="cd00431">
    <property type="entry name" value="cysteine_hydrolases"/>
    <property type="match status" value="1"/>
</dbReference>
<organism evidence="3 4">
    <name type="scientific">Zhengella mangrovi</name>
    <dbReference type="NCBI Taxonomy" id="1982044"/>
    <lineage>
        <taxon>Bacteria</taxon>
        <taxon>Pseudomonadati</taxon>
        <taxon>Pseudomonadota</taxon>
        <taxon>Alphaproteobacteria</taxon>
        <taxon>Hyphomicrobiales</taxon>
        <taxon>Notoacmeibacteraceae</taxon>
        <taxon>Zhengella</taxon>
    </lineage>
</organism>
<gene>
    <name evidence="3" type="ORF">CSC94_19680</name>
</gene>
<evidence type="ECO:0000313" key="4">
    <source>
        <dbReference type="Proteomes" id="UP000221168"/>
    </source>
</evidence>
<protein>
    <submittedName>
        <fullName evidence="3">Cysteine hydrolase</fullName>
    </submittedName>
</protein>
<dbReference type="PANTHER" id="PTHR43540:SF9">
    <property type="entry name" value="FAMILY HYDROLASE, PUTATIVE (AFU_ORTHOLOGUE AFUA_2G08700)-RELATED"/>
    <property type="match status" value="1"/>
</dbReference>
<dbReference type="InterPro" id="IPR000868">
    <property type="entry name" value="Isochorismatase-like_dom"/>
</dbReference>
<dbReference type="InterPro" id="IPR050272">
    <property type="entry name" value="Isochorismatase-like_hydrls"/>
</dbReference>
<comment type="caution">
    <text evidence="3">The sequence shown here is derived from an EMBL/GenBank/DDBJ whole genome shotgun (WGS) entry which is preliminary data.</text>
</comment>
<dbReference type="InterPro" id="IPR036380">
    <property type="entry name" value="Isochorismatase-like_sf"/>
</dbReference>
<evidence type="ECO:0000259" key="2">
    <source>
        <dbReference type="Pfam" id="PF00857"/>
    </source>
</evidence>
<dbReference type="SUPFAM" id="SSF52499">
    <property type="entry name" value="Isochorismatase-like hydrolases"/>
    <property type="match status" value="1"/>
</dbReference>
<sequence length="225" mass="23809">MIAVKADPYDYALDPAHVALVVIDMQRDFIEPGGFGEALGNDVSRLSAIIPATARLIGLFRAQGWPVIHTREAHRPDLSDCPPSKIARGNAPVKIGENGPMGRLLVTGEPGNGIVPDLAPADGELVVDKPGKGMFWATGLHETLQGQGITHLVFAGVTTEVCVQTSMREANDRGYECLLVSDATESYFPEFKAATIAMITAQGGIVGWVAPLGALEEAITTGRHA</sequence>
<name>A0A2G1QJF7_9HYPH</name>
<keyword evidence="1 3" id="KW-0378">Hydrolase</keyword>
<feature type="domain" description="Isochorismatase-like" evidence="2">
    <location>
        <begin position="19"/>
        <end position="206"/>
    </location>
</feature>
<dbReference type="Pfam" id="PF00857">
    <property type="entry name" value="Isochorismatase"/>
    <property type="match status" value="1"/>
</dbReference>
<dbReference type="OrthoDB" id="9807387at2"/>
<keyword evidence="4" id="KW-1185">Reference proteome</keyword>